<organism evidence="7 8">
    <name type="scientific">Clupea harengus</name>
    <name type="common">Atlantic herring</name>
    <dbReference type="NCBI Taxonomy" id="7950"/>
    <lineage>
        <taxon>Eukaryota</taxon>
        <taxon>Metazoa</taxon>
        <taxon>Chordata</taxon>
        <taxon>Craniata</taxon>
        <taxon>Vertebrata</taxon>
        <taxon>Euteleostomi</taxon>
        <taxon>Actinopterygii</taxon>
        <taxon>Neopterygii</taxon>
        <taxon>Teleostei</taxon>
        <taxon>Clupei</taxon>
        <taxon>Clupeiformes</taxon>
        <taxon>Clupeoidei</taxon>
        <taxon>Clupeidae</taxon>
        <taxon>Clupea</taxon>
    </lineage>
</organism>
<dbReference type="AlphaFoldDB" id="A0A6P8F2N6"/>
<dbReference type="InterPro" id="IPR043504">
    <property type="entry name" value="Peptidase_S1_PA_chymotrypsin"/>
</dbReference>
<evidence type="ECO:0000256" key="2">
    <source>
        <dbReference type="ARBA" id="ARBA00022729"/>
    </source>
</evidence>
<dbReference type="PANTHER" id="PTHR24253">
    <property type="entry name" value="TRANSMEMBRANE PROTEASE SERINE"/>
    <property type="match status" value="1"/>
</dbReference>
<feature type="domain" description="Peptidase S1" evidence="6">
    <location>
        <begin position="23"/>
        <end position="260"/>
    </location>
</feature>
<keyword evidence="5" id="KW-0720">Serine protease</keyword>
<dbReference type="InterPro" id="IPR033116">
    <property type="entry name" value="TRYPSIN_SER"/>
</dbReference>
<keyword evidence="1 5" id="KW-0645">Protease</keyword>
<gene>
    <name evidence="8" type="primary">LOC116218788</name>
</gene>
<dbReference type="KEGG" id="char:116218788"/>
<evidence type="ECO:0000313" key="8">
    <source>
        <dbReference type="RefSeq" id="XP_031417407.1"/>
    </source>
</evidence>
<keyword evidence="4" id="KW-1015">Disulfide bond</keyword>
<accession>A0A6P8F2N6</accession>
<dbReference type="OrthoDB" id="10051896at2759"/>
<dbReference type="PRINTS" id="PR00722">
    <property type="entry name" value="CHYMOTRYPSIN"/>
</dbReference>
<dbReference type="SUPFAM" id="SSF50494">
    <property type="entry name" value="Trypsin-like serine proteases"/>
    <property type="match status" value="1"/>
</dbReference>
<dbReference type="PROSITE" id="PS00134">
    <property type="entry name" value="TRYPSIN_HIS"/>
    <property type="match status" value="1"/>
</dbReference>
<dbReference type="PROSITE" id="PS00135">
    <property type="entry name" value="TRYPSIN_SER"/>
    <property type="match status" value="1"/>
</dbReference>
<dbReference type="GO" id="GO:0006508">
    <property type="term" value="P:proteolysis"/>
    <property type="evidence" value="ECO:0007669"/>
    <property type="project" value="UniProtKB-KW"/>
</dbReference>
<dbReference type="RefSeq" id="XP_031417407.1">
    <property type="nucleotide sequence ID" value="XM_031561547.2"/>
</dbReference>
<reference evidence="8" key="1">
    <citation type="submission" date="2025-08" db="UniProtKB">
        <authorList>
            <consortium name="RefSeq"/>
        </authorList>
    </citation>
    <scope>IDENTIFICATION</scope>
</reference>
<protein>
    <submittedName>
        <fullName evidence="8">Chymotrypsin-like protease CTRL-1</fullName>
    </submittedName>
</protein>
<keyword evidence="3 5" id="KW-0378">Hydrolase</keyword>
<dbReference type="SMART" id="SM00020">
    <property type="entry name" value="Tryp_SPc"/>
    <property type="match status" value="1"/>
</dbReference>
<dbReference type="Proteomes" id="UP000515152">
    <property type="component" value="Chromosome 23"/>
</dbReference>
<dbReference type="InterPro" id="IPR001254">
    <property type="entry name" value="Trypsin_dom"/>
</dbReference>
<dbReference type="Pfam" id="PF00089">
    <property type="entry name" value="Trypsin"/>
    <property type="match status" value="1"/>
</dbReference>
<dbReference type="InterPro" id="IPR001314">
    <property type="entry name" value="Peptidase_S1A"/>
</dbReference>
<evidence type="ECO:0000256" key="3">
    <source>
        <dbReference type="ARBA" id="ARBA00022801"/>
    </source>
</evidence>
<evidence type="ECO:0000313" key="7">
    <source>
        <dbReference type="Proteomes" id="UP000515152"/>
    </source>
</evidence>
<keyword evidence="7" id="KW-1185">Reference proteome</keyword>
<evidence type="ECO:0000256" key="1">
    <source>
        <dbReference type="ARBA" id="ARBA00022670"/>
    </source>
</evidence>
<evidence type="ECO:0000259" key="6">
    <source>
        <dbReference type="PROSITE" id="PS50240"/>
    </source>
</evidence>
<dbReference type="PROSITE" id="PS50240">
    <property type="entry name" value="TRYPSIN_DOM"/>
    <property type="match status" value="1"/>
</dbReference>
<dbReference type="CDD" id="cd00190">
    <property type="entry name" value="Tryp_SPc"/>
    <property type="match status" value="1"/>
</dbReference>
<dbReference type="Gene3D" id="2.40.10.10">
    <property type="entry name" value="Trypsin-like serine proteases"/>
    <property type="match status" value="1"/>
</dbReference>
<dbReference type="FunFam" id="2.40.10.10:FF:000024">
    <property type="entry name" value="Serine protease 53"/>
    <property type="match status" value="1"/>
</dbReference>
<sequence>MKKFHKVNHYVSYCGQAPLNSRIVGGEGAPSGNWPWQVSIHYDILGQHICGGTLINNQWVLTAAHCIESSAALYTIYLGRQTQYTLANPNEVRRSVQSIIIHPDYLNKPFANDIALLKLSEPVTFTDYIRPACLSSNMSTFHNATTCWATGWGNVGVGESLPYPQTLQEVKLQVVGNKECACKFETILAGVIQPTMICAGGKVGKAVCQGDSGGPLQCKQGSVWVQAGITNFVVPCATGKAPDVYARVSAFQTWIMKEVGDGPGLGFVKYTSNGMDTDNDFTCNITKDSKWTFSNNLPSTFDLNSLCCAVTLHNKVNQI</sequence>
<evidence type="ECO:0000256" key="5">
    <source>
        <dbReference type="RuleBase" id="RU363034"/>
    </source>
</evidence>
<dbReference type="GO" id="GO:0004252">
    <property type="term" value="F:serine-type endopeptidase activity"/>
    <property type="evidence" value="ECO:0007669"/>
    <property type="project" value="InterPro"/>
</dbReference>
<proteinExistence type="predicted"/>
<dbReference type="InterPro" id="IPR018114">
    <property type="entry name" value="TRYPSIN_HIS"/>
</dbReference>
<keyword evidence="2" id="KW-0732">Signal</keyword>
<dbReference type="GeneID" id="116218788"/>
<evidence type="ECO:0000256" key="4">
    <source>
        <dbReference type="ARBA" id="ARBA00023157"/>
    </source>
</evidence>
<name>A0A6P8F2N6_CLUHA</name>
<dbReference type="PANTHER" id="PTHR24253:SF127">
    <property type="entry name" value="SERINE PROTEASE 27-LIKE"/>
    <property type="match status" value="1"/>
</dbReference>
<dbReference type="InterPro" id="IPR009003">
    <property type="entry name" value="Peptidase_S1_PA"/>
</dbReference>